<proteinExistence type="inferred from homology"/>
<evidence type="ECO:0008006" key="9">
    <source>
        <dbReference type="Google" id="ProtNLM"/>
    </source>
</evidence>
<dbReference type="InterPro" id="IPR002401">
    <property type="entry name" value="Cyt_P450_E_grp-I"/>
</dbReference>
<dbReference type="SUPFAM" id="SSF48264">
    <property type="entry name" value="Cytochrome P450"/>
    <property type="match status" value="1"/>
</dbReference>
<organism evidence="7 8">
    <name type="scientific">Fomitopsis schrenkii</name>
    <name type="common">Brown rot fungus</name>
    <dbReference type="NCBI Taxonomy" id="2126942"/>
    <lineage>
        <taxon>Eukaryota</taxon>
        <taxon>Fungi</taxon>
        <taxon>Dikarya</taxon>
        <taxon>Basidiomycota</taxon>
        <taxon>Agaricomycotina</taxon>
        <taxon>Agaricomycetes</taxon>
        <taxon>Polyporales</taxon>
        <taxon>Fomitopsis</taxon>
    </lineage>
</organism>
<feature type="binding site" description="axial binding residue" evidence="6">
    <location>
        <position position="409"/>
    </location>
    <ligand>
        <name>heme</name>
        <dbReference type="ChEBI" id="CHEBI:30413"/>
    </ligand>
    <ligandPart>
        <name>Fe</name>
        <dbReference type="ChEBI" id="CHEBI:18248"/>
    </ligandPart>
</feature>
<name>S8DP96_FOMSC</name>
<dbReference type="PRINTS" id="PR00463">
    <property type="entry name" value="EP450I"/>
</dbReference>
<dbReference type="EMBL" id="KE504296">
    <property type="protein sequence ID" value="EPS93133.1"/>
    <property type="molecule type" value="Genomic_DNA"/>
</dbReference>
<dbReference type="AlphaFoldDB" id="S8DP96"/>
<dbReference type="InParanoid" id="S8DP96"/>
<dbReference type="Pfam" id="PF00067">
    <property type="entry name" value="p450"/>
    <property type="match status" value="1"/>
</dbReference>
<accession>S8DP96</accession>
<evidence type="ECO:0000256" key="5">
    <source>
        <dbReference type="ARBA" id="ARBA00023004"/>
    </source>
</evidence>
<sequence length="468" mass="51865">MSLLFSAYVSVVLGALYAIHAFFFDRPGRIHAIPTVGGPSLPLLSYIGAVRSLTKAMDIIQEGYTKYKGRCFKYAEFGHWCVVVTSPAAVEELARAPEDVLSFKDAAIDMMQLRYTWGSNVARNLYHFGTVRTHLMRNAGRMFDDIRDEVVSVFTDEVQLAKGEHEWVSVSAADLAREAVCRVNNRVFVGLPICRNADYLAIQEGFAANVFLASSFIKLFPEFMKPCVAQHVPSNDLLQWLVETAPQGHERTVRALVLRVLAVNFAGLHTTSTMFTNALHYLAAHPEHAAALREEVERIVRADAWSKASLGNMRLVDGFLKEVFRVAGLGAVSVSRIAVQDYTFADGTFIPKGTMVSAASRNLLLEADHYVDPAVFDPRRYEGEGGSPKDNSARTDDHYLVFGHGQHACSGRFFAVTVLKAMLAHIVVTYDVKFPGGSRSIPPPMWLGVAMLSNRKANVLFRKRDVCE</sequence>
<evidence type="ECO:0000256" key="1">
    <source>
        <dbReference type="ARBA" id="ARBA00001971"/>
    </source>
</evidence>
<dbReference type="GO" id="GO:0020037">
    <property type="term" value="F:heme binding"/>
    <property type="evidence" value="ECO:0007669"/>
    <property type="project" value="InterPro"/>
</dbReference>
<keyword evidence="8" id="KW-1185">Reference proteome</keyword>
<evidence type="ECO:0000313" key="7">
    <source>
        <dbReference type="EMBL" id="EPS93133.1"/>
    </source>
</evidence>
<evidence type="ECO:0000256" key="6">
    <source>
        <dbReference type="PIRSR" id="PIRSR602401-1"/>
    </source>
</evidence>
<comment type="cofactor">
    <cofactor evidence="1 6">
        <name>heme</name>
        <dbReference type="ChEBI" id="CHEBI:30413"/>
    </cofactor>
</comment>
<gene>
    <name evidence="7" type="ORF">FOMPIDRAFT_87229</name>
</gene>
<keyword evidence="3 6" id="KW-0479">Metal-binding</keyword>
<dbReference type="Proteomes" id="UP000015241">
    <property type="component" value="Unassembled WGS sequence"/>
</dbReference>
<keyword evidence="4" id="KW-0560">Oxidoreductase</keyword>
<dbReference type="eggNOG" id="KOG0156">
    <property type="taxonomic scope" value="Eukaryota"/>
</dbReference>
<keyword evidence="6" id="KW-0349">Heme</keyword>
<comment type="similarity">
    <text evidence="2">Belongs to the cytochrome P450 family.</text>
</comment>
<dbReference type="PANTHER" id="PTHR46206">
    <property type="entry name" value="CYTOCHROME P450"/>
    <property type="match status" value="1"/>
</dbReference>
<dbReference type="STRING" id="743788.S8DP96"/>
<protein>
    <recommendedName>
        <fullName evidence="9">Cytochrome P450</fullName>
    </recommendedName>
</protein>
<reference evidence="7 8" key="1">
    <citation type="journal article" date="2012" name="Science">
        <title>The Paleozoic origin of enzymatic lignin decomposition reconstructed from 31 fungal genomes.</title>
        <authorList>
            <person name="Floudas D."/>
            <person name="Binder M."/>
            <person name="Riley R."/>
            <person name="Barry K."/>
            <person name="Blanchette R.A."/>
            <person name="Henrissat B."/>
            <person name="Martinez A.T."/>
            <person name="Otillar R."/>
            <person name="Spatafora J.W."/>
            <person name="Yadav J.S."/>
            <person name="Aerts A."/>
            <person name="Benoit I."/>
            <person name="Boyd A."/>
            <person name="Carlson A."/>
            <person name="Copeland A."/>
            <person name="Coutinho P.M."/>
            <person name="de Vries R.P."/>
            <person name="Ferreira P."/>
            <person name="Findley K."/>
            <person name="Foster B."/>
            <person name="Gaskell J."/>
            <person name="Glotzer D."/>
            <person name="Gorecki P."/>
            <person name="Heitman J."/>
            <person name="Hesse C."/>
            <person name="Hori C."/>
            <person name="Igarashi K."/>
            <person name="Jurgens J.A."/>
            <person name="Kallen N."/>
            <person name="Kersten P."/>
            <person name="Kohler A."/>
            <person name="Kuees U."/>
            <person name="Kumar T.K.A."/>
            <person name="Kuo A."/>
            <person name="LaButti K."/>
            <person name="Larrondo L.F."/>
            <person name="Lindquist E."/>
            <person name="Ling A."/>
            <person name="Lombard V."/>
            <person name="Lucas S."/>
            <person name="Lundell T."/>
            <person name="Martin R."/>
            <person name="McLaughlin D.J."/>
            <person name="Morgenstern I."/>
            <person name="Morin E."/>
            <person name="Murat C."/>
            <person name="Nagy L.G."/>
            <person name="Nolan M."/>
            <person name="Ohm R.A."/>
            <person name="Patyshakuliyeva A."/>
            <person name="Rokas A."/>
            <person name="Ruiz-Duenas F.J."/>
            <person name="Sabat G."/>
            <person name="Salamov A."/>
            <person name="Samejima M."/>
            <person name="Schmutz J."/>
            <person name="Slot J.C."/>
            <person name="St John F."/>
            <person name="Stenlid J."/>
            <person name="Sun H."/>
            <person name="Sun S."/>
            <person name="Syed K."/>
            <person name="Tsang A."/>
            <person name="Wiebenga A."/>
            <person name="Young D."/>
            <person name="Pisabarro A."/>
            <person name="Eastwood D.C."/>
            <person name="Martin F."/>
            <person name="Cullen D."/>
            <person name="Grigoriev I.V."/>
            <person name="Hibbett D.S."/>
        </authorList>
    </citation>
    <scope>NUCLEOTIDE SEQUENCE</scope>
    <source>
        <strain evidence="8">FP-58527</strain>
    </source>
</reference>
<evidence type="ECO:0000256" key="4">
    <source>
        <dbReference type="ARBA" id="ARBA00023002"/>
    </source>
</evidence>
<dbReference type="CDD" id="cd11041">
    <property type="entry name" value="CYP503A1-like"/>
    <property type="match status" value="1"/>
</dbReference>
<dbReference type="GO" id="GO:0016705">
    <property type="term" value="F:oxidoreductase activity, acting on paired donors, with incorporation or reduction of molecular oxygen"/>
    <property type="evidence" value="ECO:0007669"/>
    <property type="project" value="InterPro"/>
</dbReference>
<dbReference type="GO" id="GO:0005506">
    <property type="term" value="F:iron ion binding"/>
    <property type="evidence" value="ECO:0007669"/>
    <property type="project" value="InterPro"/>
</dbReference>
<dbReference type="OrthoDB" id="2790008at2759"/>
<evidence type="ECO:0000256" key="3">
    <source>
        <dbReference type="ARBA" id="ARBA00022723"/>
    </source>
</evidence>
<dbReference type="Gene3D" id="1.10.630.10">
    <property type="entry name" value="Cytochrome P450"/>
    <property type="match status" value="1"/>
</dbReference>
<dbReference type="InterPro" id="IPR001128">
    <property type="entry name" value="Cyt_P450"/>
</dbReference>
<dbReference type="InterPro" id="IPR036396">
    <property type="entry name" value="Cyt_P450_sf"/>
</dbReference>
<dbReference type="GO" id="GO:0004497">
    <property type="term" value="F:monooxygenase activity"/>
    <property type="evidence" value="ECO:0007669"/>
    <property type="project" value="InterPro"/>
</dbReference>
<evidence type="ECO:0000313" key="8">
    <source>
        <dbReference type="Proteomes" id="UP000015241"/>
    </source>
</evidence>
<dbReference type="HOGENOM" id="CLU_022195_0_2_1"/>
<evidence type="ECO:0000256" key="2">
    <source>
        <dbReference type="ARBA" id="ARBA00010617"/>
    </source>
</evidence>
<keyword evidence="5 6" id="KW-0408">Iron</keyword>